<dbReference type="EMBL" id="JANBUP010000789">
    <property type="protein sequence ID" value="KAJ2810152.1"/>
    <property type="molecule type" value="Genomic_DNA"/>
</dbReference>
<proteinExistence type="predicted"/>
<feature type="non-terminal residue" evidence="1">
    <location>
        <position position="115"/>
    </location>
</feature>
<gene>
    <name evidence="1" type="ORF">H4S07_002835</name>
</gene>
<dbReference type="Proteomes" id="UP001140096">
    <property type="component" value="Unassembled WGS sequence"/>
</dbReference>
<comment type="caution">
    <text evidence="1">The sequence shown here is derived from an EMBL/GenBank/DDBJ whole genome shotgun (WGS) entry which is preliminary data.</text>
</comment>
<organism evidence="1 2">
    <name type="scientific">Coemansia furcata</name>
    <dbReference type="NCBI Taxonomy" id="417177"/>
    <lineage>
        <taxon>Eukaryota</taxon>
        <taxon>Fungi</taxon>
        <taxon>Fungi incertae sedis</taxon>
        <taxon>Zoopagomycota</taxon>
        <taxon>Kickxellomycotina</taxon>
        <taxon>Kickxellomycetes</taxon>
        <taxon>Kickxellales</taxon>
        <taxon>Kickxellaceae</taxon>
        <taxon>Coemansia</taxon>
    </lineage>
</organism>
<name>A0ACC1LKH2_9FUNG</name>
<sequence length="115" mass="12806">MRAKDRLPRPSPSVDIAPRFMPSLLIDGRHLPEVIHIMHDSGVAQRTAFYDFYRWHRCNNGTHRSPAMPSSEEEGNVTKNTSMTPGGPKGSQLKPKHTHDMVVSSDDNSNNGNSV</sequence>
<evidence type="ECO:0000313" key="2">
    <source>
        <dbReference type="Proteomes" id="UP001140096"/>
    </source>
</evidence>
<protein>
    <submittedName>
        <fullName evidence="1">Uncharacterized protein</fullName>
    </submittedName>
</protein>
<evidence type="ECO:0000313" key="1">
    <source>
        <dbReference type="EMBL" id="KAJ2810152.1"/>
    </source>
</evidence>
<reference evidence="1" key="1">
    <citation type="submission" date="2022-07" db="EMBL/GenBank/DDBJ databases">
        <title>Phylogenomic reconstructions and comparative analyses of Kickxellomycotina fungi.</title>
        <authorList>
            <person name="Reynolds N.K."/>
            <person name="Stajich J.E."/>
            <person name="Barry K."/>
            <person name="Grigoriev I.V."/>
            <person name="Crous P."/>
            <person name="Smith M.E."/>
        </authorList>
    </citation>
    <scope>NUCLEOTIDE SEQUENCE</scope>
    <source>
        <strain evidence="1">CBS 102833</strain>
    </source>
</reference>
<accession>A0ACC1LKH2</accession>
<keyword evidence="2" id="KW-1185">Reference proteome</keyword>